<keyword evidence="2 5" id="KW-0812">Transmembrane</keyword>
<keyword evidence="3 5" id="KW-1133">Transmembrane helix</keyword>
<dbReference type="GO" id="GO:0005886">
    <property type="term" value="C:plasma membrane"/>
    <property type="evidence" value="ECO:0007669"/>
    <property type="project" value="UniProtKB-SubCell"/>
</dbReference>
<keyword evidence="5" id="KW-1003">Cell membrane</keyword>
<dbReference type="InterPro" id="IPR051598">
    <property type="entry name" value="TSUP/Inactive_protease-like"/>
</dbReference>
<dbReference type="PANTHER" id="PTHR43701">
    <property type="entry name" value="MEMBRANE TRANSPORTER PROTEIN MJ0441-RELATED"/>
    <property type="match status" value="1"/>
</dbReference>
<feature type="transmembrane region" description="Helical" evidence="5">
    <location>
        <begin position="239"/>
        <end position="258"/>
    </location>
</feature>
<dbReference type="PANTHER" id="PTHR43701:SF2">
    <property type="entry name" value="MEMBRANE TRANSPORTER PROTEIN YJNA-RELATED"/>
    <property type="match status" value="1"/>
</dbReference>
<feature type="transmembrane region" description="Helical" evidence="5">
    <location>
        <begin position="142"/>
        <end position="165"/>
    </location>
</feature>
<sequence length="260" mass="25619">MTTELTPLFLTAFSGGVVALLLTLFGGGGSVLAVPLLLYVVGVADPHVAIGVSAAGVALNALTALAGHARAGRVRWPCATLFAVTGAAGAWFGSSLAKRIDGHQLLLIFAVAMAAVGVSMLRPKAAVARVEPRLNWSMSPRVGMAGAGVGSAAGFFGIGGGFLIVPGLMASTGMSLATAQATSLLSVAAFGATTAGNYALSGWVDPGLVAAMAVGGVAGTAAGLPLARRLGSNARLGRILFAGLILVVAAYVAVRAVLAL</sequence>
<feature type="transmembrane region" description="Helical" evidence="5">
    <location>
        <begin position="48"/>
        <end position="68"/>
    </location>
</feature>
<evidence type="ECO:0000256" key="4">
    <source>
        <dbReference type="ARBA" id="ARBA00023136"/>
    </source>
</evidence>
<dbReference type="InterPro" id="IPR002781">
    <property type="entry name" value="TM_pro_TauE-like"/>
</dbReference>
<reference evidence="6 7" key="1">
    <citation type="submission" date="2014-12" db="EMBL/GenBank/DDBJ databases">
        <title>Genome sequencing of Brevundimonas nasdae TPW30.</title>
        <authorList>
            <person name="Tan P.W."/>
            <person name="Chan K.-G."/>
        </authorList>
    </citation>
    <scope>NUCLEOTIDE SEQUENCE [LARGE SCALE GENOMIC DNA]</scope>
    <source>
        <strain evidence="6 7">TPW30</strain>
    </source>
</reference>
<feature type="transmembrane region" description="Helical" evidence="5">
    <location>
        <begin position="12"/>
        <end position="41"/>
    </location>
</feature>
<dbReference type="Proteomes" id="UP000031166">
    <property type="component" value="Unassembled WGS sequence"/>
</dbReference>
<dbReference type="Pfam" id="PF01925">
    <property type="entry name" value="TauE"/>
    <property type="match status" value="1"/>
</dbReference>
<comment type="caution">
    <text evidence="6">The sequence shown here is derived from an EMBL/GenBank/DDBJ whole genome shotgun (WGS) entry which is preliminary data.</text>
</comment>
<organism evidence="6 7">
    <name type="scientific">Brevundimonas nasdae</name>
    <dbReference type="NCBI Taxonomy" id="172043"/>
    <lineage>
        <taxon>Bacteria</taxon>
        <taxon>Pseudomonadati</taxon>
        <taxon>Pseudomonadota</taxon>
        <taxon>Alphaproteobacteria</taxon>
        <taxon>Caulobacterales</taxon>
        <taxon>Caulobacteraceae</taxon>
        <taxon>Brevundimonas</taxon>
    </lineage>
</organism>
<keyword evidence="4 5" id="KW-0472">Membrane</keyword>
<dbReference type="AlphaFoldDB" id="A0A0B4D6N6"/>
<dbReference type="STRING" id="172043.RM53_05230"/>
<evidence type="ECO:0000256" key="5">
    <source>
        <dbReference type="RuleBase" id="RU363041"/>
    </source>
</evidence>
<evidence type="ECO:0000313" key="6">
    <source>
        <dbReference type="EMBL" id="KIC59795.1"/>
    </source>
</evidence>
<evidence type="ECO:0000313" key="7">
    <source>
        <dbReference type="Proteomes" id="UP000031166"/>
    </source>
</evidence>
<feature type="transmembrane region" description="Helical" evidence="5">
    <location>
        <begin position="177"/>
        <end position="200"/>
    </location>
</feature>
<evidence type="ECO:0000256" key="1">
    <source>
        <dbReference type="ARBA" id="ARBA00004141"/>
    </source>
</evidence>
<feature type="transmembrane region" description="Helical" evidence="5">
    <location>
        <begin position="206"/>
        <end position="227"/>
    </location>
</feature>
<evidence type="ECO:0000256" key="3">
    <source>
        <dbReference type="ARBA" id="ARBA00022989"/>
    </source>
</evidence>
<comment type="similarity">
    <text evidence="5">Belongs to the 4-toluene sulfonate uptake permease (TSUP) (TC 2.A.102) family.</text>
</comment>
<comment type="subcellular location">
    <subcellularLocation>
        <location evidence="5">Cell membrane</location>
        <topology evidence="5">Multi-pass membrane protein</topology>
    </subcellularLocation>
    <subcellularLocation>
        <location evidence="1">Membrane</location>
        <topology evidence="1">Multi-pass membrane protein</topology>
    </subcellularLocation>
</comment>
<gene>
    <name evidence="6" type="ORF">RM53_05230</name>
</gene>
<dbReference type="RefSeq" id="WP_039244852.1">
    <property type="nucleotide sequence ID" value="NZ_JWSY01000005.1"/>
</dbReference>
<evidence type="ECO:0000256" key="2">
    <source>
        <dbReference type="ARBA" id="ARBA00022692"/>
    </source>
</evidence>
<feature type="transmembrane region" description="Helical" evidence="5">
    <location>
        <begin position="105"/>
        <end position="122"/>
    </location>
</feature>
<protein>
    <recommendedName>
        <fullName evidence="5">Probable membrane transporter protein</fullName>
    </recommendedName>
</protein>
<feature type="transmembrane region" description="Helical" evidence="5">
    <location>
        <begin position="74"/>
        <end position="93"/>
    </location>
</feature>
<name>A0A0B4D6N6_9CAUL</name>
<dbReference type="EMBL" id="JWSY01000005">
    <property type="protein sequence ID" value="KIC59795.1"/>
    <property type="molecule type" value="Genomic_DNA"/>
</dbReference>
<accession>A0A0B4D6N6</accession>
<proteinExistence type="inferred from homology"/>